<comment type="caution">
    <text evidence="1">The sequence shown here is derived from an EMBL/GenBank/DDBJ whole genome shotgun (WGS) entry which is preliminary data.</text>
</comment>
<dbReference type="PROSITE" id="PS51318">
    <property type="entry name" value="TAT"/>
    <property type="match status" value="1"/>
</dbReference>
<dbReference type="STRING" id="1094558.ME5_01453"/>
<proteinExistence type="predicted"/>
<dbReference type="AlphaFoldDB" id="J1JVD7"/>
<dbReference type="eggNOG" id="ENOG5032SIU">
    <property type="taxonomic scope" value="Bacteria"/>
</dbReference>
<dbReference type="HOGENOM" id="CLU_098949_1_0_5"/>
<dbReference type="InterPro" id="IPR024651">
    <property type="entry name" value="FAD-SLDH_ssu"/>
</dbReference>
<dbReference type="RefSeq" id="WP_008039831.1">
    <property type="nucleotide sequence ID" value="NZ_JH725147.1"/>
</dbReference>
<protein>
    <submittedName>
        <fullName evidence="1">Uncharacterized protein</fullName>
    </submittedName>
</protein>
<gene>
    <name evidence="1" type="ORF">ME5_01453</name>
</gene>
<dbReference type="EMBL" id="AIMB01000008">
    <property type="protein sequence ID" value="EJF88902.1"/>
    <property type="molecule type" value="Genomic_DNA"/>
</dbReference>
<dbReference type="OrthoDB" id="8722893at2"/>
<dbReference type="Proteomes" id="UP000008952">
    <property type="component" value="Unassembled WGS sequence"/>
</dbReference>
<dbReference type="PATRIC" id="fig|1094558.3.peg.1556"/>
<organism evidence="1 2">
    <name type="scientific">Bartonella tamiae Th239</name>
    <dbReference type="NCBI Taxonomy" id="1094558"/>
    <lineage>
        <taxon>Bacteria</taxon>
        <taxon>Pseudomonadati</taxon>
        <taxon>Pseudomonadota</taxon>
        <taxon>Alphaproteobacteria</taxon>
        <taxon>Hyphomicrobiales</taxon>
        <taxon>Bartonellaceae</taxon>
        <taxon>Bartonella</taxon>
    </lineage>
</organism>
<accession>J1JVD7</accession>
<keyword evidence="2" id="KW-1185">Reference proteome</keyword>
<reference evidence="1 2" key="1">
    <citation type="submission" date="2012-03" db="EMBL/GenBank/DDBJ databases">
        <title>The Genome Sequence of Bartonella tamiae Th239.</title>
        <authorList>
            <consortium name="The Broad Institute Genome Sequencing Platform"/>
            <consortium name="The Broad Institute Genome Sequencing Center for Infectious Disease"/>
            <person name="Feldgarden M."/>
            <person name="Kirby J."/>
            <person name="Kosoy M."/>
            <person name="Birtles R."/>
            <person name="Probert W.S."/>
            <person name="Chiaraviglio L."/>
            <person name="Young S.K."/>
            <person name="Zeng Q."/>
            <person name="Gargeya S."/>
            <person name="Fitzgerald M."/>
            <person name="Haas B."/>
            <person name="Abouelleil A."/>
            <person name="Alvarado L."/>
            <person name="Arachchi H.M."/>
            <person name="Berlin A."/>
            <person name="Chapman S.B."/>
            <person name="Gearin G."/>
            <person name="Goldberg J."/>
            <person name="Griggs A."/>
            <person name="Gujja S."/>
            <person name="Hansen M."/>
            <person name="Heiman D."/>
            <person name="Howarth C."/>
            <person name="Larimer J."/>
            <person name="Lui A."/>
            <person name="MacDonald P.J.P."/>
            <person name="McCowen C."/>
            <person name="Montmayeur A."/>
            <person name="Murphy C."/>
            <person name="Neiman D."/>
            <person name="Pearson M."/>
            <person name="Priest M."/>
            <person name="Roberts A."/>
            <person name="Saif S."/>
            <person name="Shea T."/>
            <person name="Sisk P."/>
            <person name="Stolte C."/>
            <person name="Sykes S."/>
            <person name="Wortman J."/>
            <person name="Nusbaum C."/>
            <person name="Birren B."/>
        </authorList>
    </citation>
    <scope>NUCLEOTIDE SEQUENCE [LARGE SCALE GENOMIC DNA]</scope>
    <source>
        <strain evidence="1 2">Th239</strain>
    </source>
</reference>
<name>J1JVD7_9HYPH</name>
<evidence type="ECO:0000313" key="1">
    <source>
        <dbReference type="EMBL" id="EJF88902.1"/>
    </source>
</evidence>
<dbReference type="Pfam" id="PF12318">
    <property type="entry name" value="FAD-SLDH"/>
    <property type="match status" value="1"/>
</dbReference>
<dbReference type="InterPro" id="IPR006311">
    <property type="entry name" value="TAT_signal"/>
</dbReference>
<sequence length="232" mass="25608">MTEDLNTSNSEKTLNRRLFLQTGSLTLAVVTMGISRFNALAATDFTDQDQKFLQVSCFLTNRQNLKSDLAKRARHLILTIDEGFDDKVNKINQAIKQSEAHNIDEFLSTAQKLDVGLQDAIMAIVSSWYLGISPLQKNGHPGFITFTDALMYEPTKGITNPPTYAHAGTNYWINPPQSVKIPPMPDGIREWGNRSPKGHGQIPGVSADGTLLRRPIGLDTPLNPYGNEPGTE</sequence>
<evidence type="ECO:0000313" key="2">
    <source>
        <dbReference type="Proteomes" id="UP000008952"/>
    </source>
</evidence>